<name>A0A8D8T3Z8_9HEMI</name>
<proteinExistence type="predicted"/>
<dbReference type="EMBL" id="HBUF01255439">
    <property type="protein sequence ID" value="CAG6681385.1"/>
    <property type="molecule type" value="Transcribed_RNA"/>
</dbReference>
<reference evidence="1" key="1">
    <citation type="submission" date="2021-05" db="EMBL/GenBank/DDBJ databases">
        <authorList>
            <person name="Alioto T."/>
            <person name="Alioto T."/>
            <person name="Gomez Garrido J."/>
        </authorList>
    </citation>
    <scope>NUCLEOTIDE SEQUENCE</scope>
</reference>
<accession>A0A8D8T3Z8</accession>
<sequence>MLPFHIIFITVTYFKHVSFSMASKSKNSSMSYGGGQCIWSTIILYYTPFFMISTSVEIFKEMGNHQFPNHSRCSVDALKFALEPSKNQRKSNVSEIGGYNVNRVYNTAPRDLLSFVFII</sequence>
<dbReference type="AlphaFoldDB" id="A0A8D8T3Z8"/>
<protein>
    <submittedName>
        <fullName evidence="1">Uncharacterized protein</fullName>
    </submittedName>
</protein>
<organism evidence="1">
    <name type="scientific">Cacopsylla melanoneura</name>
    <dbReference type="NCBI Taxonomy" id="428564"/>
    <lineage>
        <taxon>Eukaryota</taxon>
        <taxon>Metazoa</taxon>
        <taxon>Ecdysozoa</taxon>
        <taxon>Arthropoda</taxon>
        <taxon>Hexapoda</taxon>
        <taxon>Insecta</taxon>
        <taxon>Pterygota</taxon>
        <taxon>Neoptera</taxon>
        <taxon>Paraneoptera</taxon>
        <taxon>Hemiptera</taxon>
        <taxon>Sternorrhyncha</taxon>
        <taxon>Psylloidea</taxon>
        <taxon>Psyllidae</taxon>
        <taxon>Psyllinae</taxon>
        <taxon>Cacopsylla</taxon>
    </lineage>
</organism>
<evidence type="ECO:0000313" key="1">
    <source>
        <dbReference type="EMBL" id="CAG6681385.1"/>
    </source>
</evidence>